<reference evidence="2" key="1">
    <citation type="submission" date="2018-05" db="EMBL/GenBank/DDBJ databases">
        <title>Micromonospora globispora sp. nov. and Micromonospora rugosa sp. nov., isolated from marine sediment.</title>
        <authorList>
            <person name="Carro L."/>
            <person name="Aysel V."/>
            <person name="Cetin D."/>
            <person name="Igual J.M."/>
            <person name="Klenk H.-P."/>
            <person name="Trujillo M.E."/>
            <person name="Sahin N."/>
        </authorList>
    </citation>
    <scope>NUCLEOTIDE SEQUENCE [LARGE SCALE GENOMIC DNA]</scope>
    <source>
        <strain evidence="2">S2904</strain>
    </source>
</reference>
<name>A0A317JU96_9ACTN</name>
<keyword evidence="2" id="KW-1185">Reference proteome</keyword>
<evidence type="ECO:0000313" key="1">
    <source>
        <dbReference type="EMBL" id="PWU44387.1"/>
    </source>
</evidence>
<sequence>MGIDLELADVAAARKQFISCRKSGRSCAHDPDCEENFHRLLSRGPSEFPYRRFRDINENMQLTGMGYEAEPEHWTIPVGDPGDEQAQQDRQAADLRWRSQTVPGKTGIPAFKLRSNDRWLVTTREIDEALSAYARVPPEQRAFLESDPKWVSWLQWLALAREHGGFEAE</sequence>
<dbReference type="EMBL" id="QGSV01000326">
    <property type="protein sequence ID" value="PWU44387.1"/>
    <property type="molecule type" value="Genomic_DNA"/>
</dbReference>
<dbReference type="OrthoDB" id="3389298at2"/>
<accession>A0A317JU96</accession>
<protein>
    <submittedName>
        <fullName evidence="1">Uncharacterized protein</fullName>
    </submittedName>
</protein>
<dbReference type="AlphaFoldDB" id="A0A317JU96"/>
<comment type="caution">
    <text evidence="1">The sequence shown here is derived from an EMBL/GenBank/DDBJ whole genome shotgun (WGS) entry which is preliminary data.</text>
</comment>
<proteinExistence type="predicted"/>
<evidence type="ECO:0000313" key="2">
    <source>
        <dbReference type="Proteomes" id="UP000245683"/>
    </source>
</evidence>
<organism evidence="1 2">
    <name type="scientific">Micromonospora globispora</name>
    <dbReference type="NCBI Taxonomy" id="1450148"/>
    <lineage>
        <taxon>Bacteria</taxon>
        <taxon>Bacillati</taxon>
        <taxon>Actinomycetota</taxon>
        <taxon>Actinomycetes</taxon>
        <taxon>Micromonosporales</taxon>
        <taxon>Micromonosporaceae</taxon>
        <taxon>Micromonospora</taxon>
    </lineage>
</organism>
<dbReference type="Proteomes" id="UP000245683">
    <property type="component" value="Unassembled WGS sequence"/>
</dbReference>
<dbReference type="RefSeq" id="WP_109947221.1">
    <property type="nucleotide sequence ID" value="NZ_QGGF01000206.1"/>
</dbReference>
<gene>
    <name evidence="1" type="ORF">DLJ46_26150</name>
</gene>